<feature type="signal peptide" evidence="1">
    <location>
        <begin position="1"/>
        <end position="20"/>
    </location>
</feature>
<accession>A0ABT5S564</accession>
<evidence type="ECO:0000256" key="1">
    <source>
        <dbReference type="SAM" id="SignalP"/>
    </source>
</evidence>
<keyword evidence="1" id="KW-0732">Signal</keyword>
<proteinExistence type="predicted"/>
<reference evidence="2" key="1">
    <citation type="submission" date="2023-02" db="EMBL/GenBank/DDBJ databases">
        <title>Polaribacter ponticola sp. nov., isolated from seawater.</title>
        <authorList>
            <person name="Baek J.H."/>
            <person name="Kim J.M."/>
            <person name="Choi D.G."/>
            <person name="Jeon C.O."/>
        </authorList>
    </citation>
    <scope>NUCLEOTIDE SEQUENCE</scope>
    <source>
        <strain evidence="2">MSW5</strain>
    </source>
</reference>
<evidence type="ECO:0000313" key="2">
    <source>
        <dbReference type="EMBL" id="MDD7913244.1"/>
    </source>
</evidence>
<name>A0ABT5S564_9FLAO</name>
<evidence type="ECO:0000313" key="3">
    <source>
        <dbReference type="Proteomes" id="UP001151478"/>
    </source>
</evidence>
<keyword evidence="3" id="KW-1185">Reference proteome</keyword>
<comment type="caution">
    <text evidence="2">The sequence shown here is derived from an EMBL/GenBank/DDBJ whole genome shotgun (WGS) entry which is preliminary data.</text>
</comment>
<feature type="chain" id="PRO_5045369348" evidence="1">
    <location>
        <begin position="21"/>
        <end position="97"/>
    </location>
</feature>
<gene>
    <name evidence="2" type="ORF">N5A56_001820</name>
</gene>
<dbReference type="Proteomes" id="UP001151478">
    <property type="component" value="Unassembled WGS sequence"/>
</dbReference>
<organism evidence="2 3">
    <name type="scientific">Polaribacter ponticola</name>
    <dbReference type="NCBI Taxonomy" id="2978475"/>
    <lineage>
        <taxon>Bacteria</taxon>
        <taxon>Pseudomonadati</taxon>
        <taxon>Bacteroidota</taxon>
        <taxon>Flavobacteriia</taxon>
        <taxon>Flavobacteriales</taxon>
        <taxon>Flavobacteriaceae</taxon>
    </lineage>
</organism>
<dbReference type="EMBL" id="JAOSLC020000002">
    <property type="protein sequence ID" value="MDD7913244.1"/>
    <property type="molecule type" value="Genomic_DNA"/>
</dbReference>
<dbReference type="RefSeq" id="WP_274270139.1">
    <property type="nucleotide sequence ID" value="NZ_JAOSLC020000002.1"/>
</dbReference>
<sequence length="97" mass="11331">MKKSINLFILCFFISIFSSAQQNSISIKSTFNPETDELNVQQEIVYINSTEVALNNIYLHNWGNSFRDRKTPLSKRFIKDFKKTLYFSKKKTSGKPL</sequence>
<protein>
    <submittedName>
        <fullName evidence="2">Uncharacterized protein</fullName>
    </submittedName>
</protein>